<evidence type="ECO:0000256" key="2">
    <source>
        <dbReference type="ARBA" id="ARBA00004370"/>
    </source>
</evidence>
<dbReference type="GO" id="GO:0000155">
    <property type="term" value="F:phosphorelay sensor kinase activity"/>
    <property type="evidence" value="ECO:0007669"/>
    <property type="project" value="InterPro"/>
</dbReference>
<gene>
    <name evidence="11" type="ORF">SAMN00790413_05034</name>
</gene>
<accession>A0A1W1UST9</accession>
<dbReference type="Gene3D" id="6.10.340.10">
    <property type="match status" value="1"/>
</dbReference>
<dbReference type="InterPro" id="IPR003594">
    <property type="entry name" value="HATPase_dom"/>
</dbReference>
<dbReference type="PROSITE" id="PS50885">
    <property type="entry name" value="HAMP"/>
    <property type="match status" value="1"/>
</dbReference>
<dbReference type="SUPFAM" id="SSF47384">
    <property type="entry name" value="Homodimeric domain of signal transducing histidine kinase"/>
    <property type="match status" value="1"/>
</dbReference>
<dbReference type="InterPro" id="IPR036890">
    <property type="entry name" value="HATPase_C_sf"/>
</dbReference>
<dbReference type="CDD" id="cd06225">
    <property type="entry name" value="HAMP"/>
    <property type="match status" value="1"/>
</dbReference>
<dbReference type="Gene3D" id="1.10.287.130">
    <property type="match status" value="1"/>
</dbReference>
<keyword evidence="7" id="KW-0902">Two-component regulatory system</keyword>
<evidence type="ECO:0000313" key="11">
    <source>
        <dbReference type="EMBL" id="SMB84208.1"/>
    </source>
</evidence>
<dbReference type="AlphaFoldDB" id="A0A1W1UST9"/>
<dbReference type="SMART" id="SM00387">
    <property type="entry name" value="HATPase_c"/>
    <property type="match status" value="1"/>
</dbReference>
<name>A0A1W1UST9_9DEIO</name>
<dbReference type="CDD" id="cd00075">
    <property type="entry name" value="HATPase"/>
    <property type="match status" value="1"/>
</dbReference>
<dbReference type="InterPro" id="IPR050736">
    <property type="entry name" value="Sensor_HK_Regulatory"/>
</dbReference>
<dbReference type="SMART" id="SM00388">
    <property type="entry name" value="HisKA"/>
    <property type="match status" value="1"/>
</dbReference>
<dbReference type="Gene3D" id="3.30.565.10">
    <property type="entry name" value="Histidine kinase-like ATPase, C-terminal domain"/>
    <property type="match status" value="1"/>
</dbReference>
<dbReference type="Proteomes" id="UP000192582">
    <property type="component" value="Unassembled WGS sequence"/>
</dbReference>
<dbReference type="Pfam" id="PF02518">
    <property type="entry name" value="HATPase_c"/>
    <property type="match status" value="1"/>
</dbReference>
<dbReference type="SUPFAM" id="SSF55874">
    <property type="entry name" value="ATPase domain of HSP90 chaperone/DNA topoisomerase II/histidine kinase"/>
    <property type="match status" value="1"/>
</dbReference>
<evidence type="ECO:0000256" key="7">
    <source>
        <dbReference type="ARBA" id="ARBA00023012"/>
    </source>
</evidence>
<dbReference type="SUPFAM" id="SSF158472">
    <property type="entry name" value="HAMP domain-like"/>
    <property type="match status" value="1"/>
</dbReference>
<evidence type="ECO:0000256" key="5">
    <source>
        <dbReference type="ARBA" id="ARBA00022679"/>
    </source>
</evidence>
<feature type="domain" description="Histidine kinase" evidence="9">
    <location>
        <begin position="148"/>
        <end position="360"/>
    </location>
</feature>
<dbReference type="SMART" id="SM00304">
    <property type="entry name" value="HAMP"/>
    <property type="match status" value="1"/>
</dbReference>
<comment type="subcellular location">
    <subcellularLocation>
        <location evidence="2">Membrane</location>
    </subcellularLocation>
</comment>
<dbReference type="FunFam" id="3.30.565.10:FF:000006">
    <property type="entry name" value="Sensor histidine kinase WalK"/>
    <property type="match status" value="1"/>
</dbReference>
<dbReference type="InterPro" id="IPR003660">
    <property type="entry name" value="HAMP_dom"/>
</dbReference>
<evidence type="ECO:0000256" key="3">
    <source>
        <dbReference type="ARBA" id="ARBA00012438"/>
    </source>
</evidence>
<evidence type="ECO:0000259" key="9">
    <source>
        <dbReference type="PROSITE" id="PS50109"/>
    </source>
</evidence>
<dbReference type="InterPro" id="IPR003661">
    <property type="entry name" value="HisK_dim/P_dom"/>
</dbReference>
<dbReference type="STRING" id="695939.SAMN00790413_05034"/>
<sequence>MKLFPRLFLGHLLVILIALAALFLIAELTAPRFYRHHVEQMVTLLGPEGSALRPDLERGMRGTLNNALIAALPFAVLMAALTAFLTSRRIVRSVQLLSAGSQALAAGQYSRRLPETGRDELTELAHNFNVMAASLGRVEQDRITLIGNVGHELRTPLAALRGYTEALTDGVMRPEQVAPAVQREVHVMERLAADLGLVSRVEAGQVTLHPHTFSSQRLFTAAVDRFGEAYQERGVTLSWTGAPQLLAVHADFERALQVLSNLLTNALRHTAEGGRVSMVARGGAEQVTFEVQDTGSGIPPEHLDRIFERFYRVDAARTRGDGSGVGLTIARSLVEQMGGRIDVTSSYGGSTFTFTLPAVREKVTVQKEVP</sequence>
<organism evidence="11 12">
    <name type="scientific">Deinococcus hopiensis KR-140</name>
    <dbReference type="NCBI Taxonomy" id="695939"/>
    <lineage>
        <taxon>Bacteria</taxon>
        <taxon>Thermotogati</taxon>
        <taxon>Deinococcota</taxon>
        <taxon>Deinococci</taxon>
        <taxon>Deinococcales</taxon>
        <taxon>Deinococcaceae</taxon>
        <taxon>Deinococcus</taxon>
    </lineage>
</organism>
<dbReference type="OrthoDB" id="59230at2"/>
<keyword evidence="6 11" id="KW-0418">Kinase</keyword>
<dbReference type="GO" id="GO:0016020">
    <property type="term" value="C:membrane"/>
    <property type="evidence" value="ECO:0007669"/>
    <property type="project" value="UniProtKB-SubCell"/>
</dbReference>
<dbReference type="CDD" id="cd00082">
    <property type="entry name" value="HisKA"/>
    <property type="match status" value="1"/>
</dbReference>
<dbReference type="Pfam" id="PF00512">
    <property type="entry name" value="HisKA"/>
    <property type="match status" value="1"/>
</dbReference>
<keyword evidence="8" id="KW-0812">Transmembrane</keyword>
<dbReference type="Pfam" id="PF00672">
    <property type="entry name" value="HAMP"/>
    <property type="match status" value="1"/>
</dbReference>
<evidence type="ECO:0000256" key="6">
    <source>
        <dbReference type="ARBA" id="ARBA00022777"/>
    </source>
</evidence>
<evidence type="ECO:0000259" key="10">
    <source>
        <dbReference type="PROSITE" id="PS50885"/>
    </source>
</evidence>
<keyword evidence="4" id="KW-0597">Phosphoprotein</keyword>
<feature type="domain" description="HAMP" evidence="10">
    <location>
        <begin position="88"/>
        <end position="140"/>
    </location>
</feature>
<dbReference type="EC" id="2.7.13.3" evidence="3"/>
<feature type="transmembrane region" description="Helical" evidence="8">
    <location>
        <begin position="67"/>
        <end position="86"/>
    </location>
</feature>
<comment type="catalytic activity">
    <reaction evidence="1">
        <text>ATP + protein L-histidine = ADP + protein N-phospho-L-histidine.</text>
        <dbReference type="EC" id="2.7.13.3"/>
    </reaction>
</comment>
<dbReference type="PRINTS" id="PR00344">
    <property type="entry name" value="BCTRLSENSOR"/>
</dbReference>
<keyword evidence="8" id="KW-1133">Transmembrane helix</keyword>
<dbReference type="InterPro" id="IPR004358">
    <property type="entry name" value="Sig_transdc_His_kin-like_C"/>
</dbReference>
<keyword evidence="8" id="KW-0472">Membrane</keyword>
<evidence type="ECO:0000256" key="4">
    <source>
        <dbReference type="ARBA" id="ARBA00022553"/>
    </source>
</evidence>
<evidence type="ECO:0000313" key="12">
    <source>
        <dbReference type="Proteomes" id="UP000192582"/>
    </source>
</evidence>
<reference evidence="11 12" key="1">
    <citation type="submission" date="2017-04" db="EMBL/GenBank/DDBJ databases">
        <authorList>
            <person name="Afonso C.L."/>
            <person name="Miller P.J."/>
            <person name="Scott M.A."/>
            <person name="Spackman E."/>
            <person name="Goraichik I."/>
            <person name="Dimitrov K.M."/>
            <person name="Suarez D.L."/>
            <person name="Swayne D.E."/>
        </authorList>
    </citation>
    <scope>NUCLEOTIDE SEQUENCE [LARGE SCALE GENOMIC DNA]</scope>
    <source>
        <strain evidence="11 12">KR-140</strain>
    </source>
</reference>
<dbReference type="PANTHER" id="PTHR43711:SF1">
    <property type="entry name" value="HISTIDINE KINASE 1"/>
    <property type="match status" value="1"/>
</dbReference>
<keyword evidence="5" id="KW-0808">Transferase</keyword>
<evidence type="ECO:0000256" key="8">
    <source>
        <dbReference type="SAM" id="Phobius"/>
    </source>
</evidence>
<dbReference type="PROSITE" id="PS50109">
    <property type="entry name" value="HIS_KIN"/>
    <property type="match status" value="1"/>
</dbReference>
<dbReference type="EMBL" id="FWWU01000007">
    <property type="protein sequence ID" value="SMB84208.1"/>
    <property type="molecule type" value="Genomic_DNA"/>
</dbReference>
<feature type="transmembrane region" description="Helical" evidence="8">
    <location>
        <begin position="7"/>
        <end position="26"/>
    </location>
</feature>
<dbReference type="InterPro" id="IPR005467">
    <property type="entry name" value="His_kinase_dom"/>
</dbReference>
<dbReference type="RefSeq" id="WP_084046722.1">
    <property type="nucleotide sequence ID" value="NZ_FWWU01000007.1"/>
</dbReference>
<dbReference type="PANTHER" id="PTHR43711">
    <property type="entry name" value="TWO-COMPONENT HISTIDINE KINASE"/>
    <property type="match status" value="1"/>
</dbReference>
<evidence type="ECO:0000256" key="1">
    <source>
        <dbReference type="ARBA" id="ARBA00000085"/>
    </source>
</evidence>
<keyword evidence="12" id="KW-1185">Reference proteome</keyword>
<protein>
    <recommendedName>
        <fullName evidence="3">histidine kinase</fullName>
        <ecNumber evidence="3">2.7.13.3</ecNumber>
    </recommendedName>
</protein>
<proteinExistence type="predicted"/>
<dbReference type="InterPro" id="IPR036097">
    <property type="entry name" value="HisK_dim/P_sf"/>
</dbReference>